<dbReference type="Proteomes" id="UP000078542">
    <property type="component" value="Unassembled WGS sequence"/>
</dbReference>
<dbReference type="EMBL" id="KQ976870">
    <property type="protein sequence ID" value="KYN07743.1"/>
    <property type="molecule type" value="Genomic_DNA"/>
</dbReference>
<dbReference type="PANTHER" id="PTHR37162">
    <property type="entry name" value="HAT FAMILY DIMERISATION DOMAINCONTAINING PROTEIN-RELATED"/>
    <property type="match status" value="1"/>
</dbReference>
<protein>
    <recommendedName>
        <fullName evidence="3">HAT C-terminal dimerisation domain-containing protein</fullName>
    </recommendedName>
</protein>
<reference evidence="1 2" key="1">
    <citation type="submission" date="2016-03" db="EMBL/GenBank/DDBJ databases">
        <title>Cyphomyrmex costatus WGS genome.</title>
        <authorList>
            <person name="Nygaard S."/>
            <person name="Hu H."/>
            <person name="Boomsma J."/>
            <person name="Zhang G."/>
        </authorList>
    </citation>
    <scope>NUCLEOTIDE SEQUENCE [LARGE SCALE GENOMIC DNA]</scope>
    <source>
        <strain evidence="1">MS0001</strain>
        <tissue evidence="1">Whole body</tissue>
    </source>
</reference>
<dbReference type="SUPFAM" id="SSF53098">
    <property type="entry name" value="Ribonuclease H-like"/>
    <property type="match status" value="1"/>
</dbReference>
<gene>
    <name evidence="1" type="ORF">ALC62_01254</name>
</gene>
<sequence>MNSYSKNNTAKTLLLSNDRSNACINRSKTRSTIIRKSNKDLNIQINKPYLTSNDRKIIAYIKYAAVLTDKNISRRNSREMINNLFEHAEGVPNEAKKMYMNKKKYTHIIKNVLYPIEMNRLVNKIKNTKFIVFIGVTSNNCGYNKKMMALQVRYVDSETLNIRSQLVELISIHAKDFSANELFERFKNKMLELNIPLSNIVALLCNESVVTENHSFREKLEKLSPHLMTFLCSCHSISLVASNACDKIPKLCENLIKNVFTYIIKHREGLFAFKEFRECIQETNNKILKHDTYWLSRYICVEKFLKYWDAIKIFLETTVRTRSANNVLFIMSIIEIKAYFLFLKYVLNFFNAFNIFFETLETRIHLLQSRSLKLLQQVCQNFLKTEYLTSSLSDVDFSLEENQKILNEIFLGSECEEYLNELVRQEHENVVVAVRENCLMFYVTAAKEICERLPVKNVFLSKLQVFQNLFETDVETSFSDVSFIVKTIGDFDEDALKKEWTALSLEFTIEEKRRLTSLNFDNMWKEILQCRHPNNIAKYPHLTNVLNAIRSFPNLNIDMEKTFSLLNSVRKSSNFLSTLTNAICVFQSALNARGKTPLNMAIEKEHLSLMSSMSL</sequence>
<evidence type="ECO:0000313" key="1">
    <source>
        <dbReference type="EMBL" id="KYN07743.1"/>
    </source>
</evidence>
<dbReference type="AlphaFoldDB" id="A0A195D4C9"/>
<evidence type="ECO:0008006" key="3">
    <source>
        <dbReference type="Google" id="ProtNLM"/>
    </source>
</evidence>
<keyword evidence="2" id="KW-1185">Reference proteome</keyword>
<dbReference type="PANTHER" id="PTHR37162:SF1">
    <property type="entry name" value="BED-TYPE DOMAIN-CONTAINING PROTEIN"/>
    <property type="match status" value="1"/>
</dbReference>
<organism evidence="1 2">
    <name type="scientific">Cyphomyrmex costatus</name>
    <dbReference type="NCBI Taxonomy" id="456900"/>
    <lineage>
        <taxon>Eukaryota</taxon>
        <taxon>Metazoa</taxon>
        <taxon>Ecdysozoa</taxon>
        <taxon>Arthropoda</taxon>
        <taxon>Hexapoda</taxon>
        <taxon>Insecta</taxon>
        <taxon>Pterygota</taxon>
        <taxon>Neoptera</taxon>
        <taxon>Endopterygota</taxon>
        <taxon>Hymenoptera</taxon>
        <taxon>Apocrita</taxon>
        <taxon>Aculeata</taxon>
        <taxon>Formicoidea</taxon>
        <taxon>Formicidae</taxon>
        <taxon>Myrmicinae</taxon>
        <taxon>Cyphomyrmex</taxon>
    </lineage>
</organism>
<proteinExistence type="predicted"/>
<accession>A0A195D4C9</accession>
<evidence type="ECO:0000313" key="2">
    <source>
        <dbReference type="Proteomes" id="UP000078542"/>
    </source>
</evidence>
<name>A0A195D4C9_9HYME</name>
<dbReference type="InterPro" id="IPR012337">
    <property type="entry name" value="RNaseH-like_sf"/>
</dbReference>